<feature type="region of interest" description="Disordered" evidence="8">
    <location>
        <begin position="1098"/>
        <end position="1122"/>
    </location>
</feature>
<dbReference type="CDD" id="cd04741">
    <property type="entry name" value="DHOD_1A_like"/>
    <property type="match status" value="1"/>
</dbReference>
<dbReference type="GO" id="GO:0004152">
    <property type="term" value="F:dihydroorotate dehydrogenase activity"/>
    <property type="evidence" value="ECO:0007669"/>
    <property type="project" value="InterPro"/>
</dbReference>
<dbReference type="Proteomes" id="UP000249619">
    <property type="component" value="Unassembled WGS sequence"/>
</dbReference>
<feature type="region of interest" description="Disordered" evidence="8">
    <location>
        <begin position="1383"/>
        <end position="1436"/>
    </location>
</feature>
<feature type="region of interest" description="Disordered" evidence="8">
    <location>
        <begin position="716"/>
        <end position="774"/>
    </location>
</feature>
<feature type="compositionally biased region" description="Basic and acidic residues" evidence="8">
    <location>
        <begin position="745"/>
        <end position="757"/>
    </location>
</feature>
<feature type="region of interest" description="Disordered" evidence="8">
    <location>
        <begin position="805"/>
        <end position="840"/>
    </location>
</feature>
<feature type="region of interest" description="Disordered" evidence="8">
    <location>
        <begin position="1144"/>
        <end position="1219"/>
    </location>
</feature>
<sequence>MPPGLHAQLKRGLAFDDFHLRPEDVIEEPPIERADAEQRAAKRRRVEAIAAQYLRGRPPVIVTAGLRGPFDHGWQNPWAKPTKGKRRPGSGKSTSTIEARPGTKAKVAALQGDATRRRSSARERRREAAGAPAQSLAPSIASPETSRAARDDLSARAQDDSLRHIEVPPSTAALPDQDESEASTTTEMFSVNMDKMDKSTCDPSPMTNPFWLRRPASARVNMRKANAHTDASPTRTRSRHGHAQTEATAELRISFPKAPIQVRKSPPKQDSPEHWRSSASASMIISSPAKDDDGNRDETSSRSQNTFTLHSTGPSQRSQRTVPIVTSSVGSQTRTPRAGIPHSPVSSKPSQRSNKAATKKMAEANGPQEKHTRPKPRAVNFDSSPEKTSPVRKHARQSSNTTAKTTNVPQIEVEEAEIDQVSTVDEQRAEKATSVPEESEELRRSCPSRDSEWSTQAAMVRAQLEFQQSTFPALSPAAVREESQSPMDTPRRMVAVNSPVPTPLSAFTVQRDEPLPDESLFRGVPVSTQDLFGAASPFAFSTVKKKAEESQRSNLKFAISPGNVGALEPSDGTNNSPTPSTDRIPLKEKNTTSFWSFISEKASQGSQGSLADRSRCLTKDAGFPHLNVDTSLDDFGRHFADGSHSLAPWIRRLQRRSQCPSATAVALHANRPGPPPLLALRCVSAAPNDRILANLLSARPAISATHPATRCLTDGRINVEPMSPQPDAQGNTSPPASVRSNASHEAPDSAAADRDALTPKSLSQTGRSRTAPIVHENNLWKSSIDRPQLDERDSIFATTYLASDSPISSPRTSARTVDKTNDAPEHSLSEMAAPAPPQRRLVDPPIVRRKHSTLPPTNSIDHHAVLTTPFNPRTAIATGLALESARHSPPPYMSPVDSPVQRPVTPQRQELHSTLQDAFLESEERRRNREWREGKPVPFKGNVILDTPVMDVEMEKKIEATLAKTEQPTSARSRKASHYLRVFKDGDPSEEPKKKDKTKERLSAERTLSTLSEEGPAKCAATETSHLTEQLRRASLASSVVQSPLAGPVDSYFDTKPSPRIDIGPASTPPLYTNARSDGSSSDKHQLPRRLLEDIRGFGNLTPGAGKRSSFSRSLPTAAVEKVHAHAPTNGAPHYHEPSDYLKTKEASKAEHTPGSEEEEESEKEQISSALYFPHRRLKTNEQAPKESQNQSREVKAVEKRASIHESARPKSWIAEKDVQTPEEVEISLQSKDTNQCLHGDISTATSVNKDKDQPLTSTVDTLSAESETESLAESTQSLLGYESSATDDLGTTPTATTHKQEPKAAPAGTTQPPAPLGAVELKPYDHQVGGHSTVYRFSRRAVCKQLNNRENEFYETVERQHPELLEFLPRYIGVLNVTYRKAPKKKKIAKDKAKQDTGPATSATQSENASRQTSTAPQDPTRQETTRMVSHSQQIMPTPQVIFENNRHIIPDNLFRVPPRSTTPDPWMRNTSYLSQQHRRYQSDYGYTQRSASRPPLQHTSSWGVTTINRKLQEEVLRQVFAPPTIHHRPRHHHHHGLPSRKAGDPQQSMVGSAPTIRRNSTDVATLQQQPPPSEECTRKQVLKAEARRYASGGSADTVGADASAGSAPNVEALKPPQSTLPRRRHSGSGLTRRPLGIDTVQRHNLEYYEEDGYGGDAEEEVFKMDEDPKASDQDRGRTLHSSRTPKVHQAQEASEGTMLPAPVVPSDIGAPLSEEPNNPDNALQQSDERVQHFILLEDLTAGMSKPCVLDLKMGTRQYGIEADDKKQRSQRRKCQMTTSRELGVRVCGMQIWNVKTQSYIFEDKYFGRDLKAGKEFQDALKRFFWDGTGYKAATRHIPVILEKISQLERMIKNLPGYRFYASSLLMLYDRGDGDSKEKDGLPPSQSNGHSNMNGEDPAAISSGLTSPGPGVVPNPSPKKHPEIKLKIVDFANCVTAEDPLPDDLPCPPENPDGIDRGYLRGLRSLRLYFQRIWHDINEEWVERGEGEGMARNHHHGPGLGEVGAGWMDDAGGEETGYLQELYDSPYTGAITTRTSLLNGFPHDSSHHQFAFYNPNSFSTSAPNVDHTGDATTTGSLNTLGYSPHPLSTYLDYIKTISDSLSDLPKGGSHYKPVIISVTGTVEEAVQCYRLISTHQSSVRMVLAMELNLSCPNIPGKPPPAYSSTALLSYLVALKAEIGAQLGDRSHPHEGHVHVPVGIKTPPYTYADQFQALIDALLDSKKAEPQHLPCPVSFITAVNTLGSSLLLAPHVETSNTDKEHPHNVFRHTLESANGTGVGGLAGKPLHPLALGNVYTIKGLLFQHEALEGIQIIGVGGVDDQESFRRMRSVGASAVGVGTALGRKGVRVFEEIGTTVQGS</sequence>
<evidence type="ECO:0000256" key="6">
    <source>
        <dbReference type="ARBA" id="ARBA00023002"/>
    </source>
</evidence>
<evidence type="ECO:0000313" key="10">
    <source>
        <dbReference type="EMBL" id="RAR06585.1"/>
    </source>
</evidence>
<feature type="compositionally biased region" description="Polar residues" evidence="8">
    <location>
        <begin position="805"/>
        <end position="815"/>
    </location>
</feature>
<evidence type="ECO:0000313" key="11">
    <source>
        <dbReference type="Proteomes" id="UP000249619"/>
    </source>
</evidence>
<evidence type="ECO:0000256" key="3">
    <source>
        <dbReference type="ARBA" id="ARBA00022490"/>
    </source>
</evidence>
<accession>A0A364MYG7</accession>
<feature type="region of interest" description="Disordered" evidence="8">
    <location>
        <begin position="223"/>
        <end position="409"/>
    </location>
</feature>
<proteinExistence type="inferred from homology"/>
<dbReference type="EC" id="2.7.-.-" evidence="7"/>
<feature type="compositionally biased region" description="Basic and acidic residues" evidence="8">
    <location>
        <begin position="147"/>
        <end position="166"/>
    </location>
</feature>
<dbReference type="Gene3D" id="3.20.20.70">
    <property type="entry name" value="Aldolase class I"/>
    <property type="match status" value="1"/>
</dbReference>
<keyword evidence="4 7" id="KW-0808">Transferase</keyword>
<feature type="compositionally biased region" description="Low complexity" evidence="8">
    <location>
        <begin position="1287"/>
        <end position="1312"/>
    </location>
</feature>
<comment type="similarity">
    <text evidence="1 7">Belongs to the inositol phosphokinase (IPK) family.</text>
</comment>
<keyword evidence="6 10" id="KW-0560">Oxidoreductase</keyword>
<comment type="caution">
    <text evidence="10">The sequence shown here is derived from an EMBL/GenBank/DDBJ whole genome shotgun (WGS) entry which is preliminary data.</text>
</comment>
<feature type="compositionally biased region" description="Basic and acidic residues" evidence="8">
    <location>
        <begin position="114"/>
        <end position="128"/>
    </location>
</feature>
<keyword evidence="5 7" id="KW-0418">Kinase</keyword>
<feature type="region of interest" description="Disordered" evidence="8">
    <location>
        <begin position="1245"/>
        <end position="1318"/>
    </location>
</feature>
<dbReference type="GO" id="GO:0005737">
    <property type="term" value="C:cytoplasm"/>
    <property type="evidence" value="ECO:0007669"/>
    <property type="project" value="InterPro"/>
</dbReference>
<feature type="compositionally biased region" description="Low complexity" evidence="8">
    <location>
        <begin position="1262"/>
        <end position="1280"/>
    </location>
</feature>
<feature type="compositionally biased region" description="Basic and acidic residues" evidence="8">
    <location>
        <begin position="982"/>
        <end position="1004"/>
    </location>
</feature>
<protein>
    <recommendedName>
        <fullName evidence="7">Kinase</fullName>
        <ecNumber evidence="7">2.7.-.-</ecNumber>
    </recommendedName>
</protein>
<feature type="region of interest" description="Disordered" evidence="8">
    <location>
        <begin position="1524"/>
        <end position="1556"/>
    </location>
</feature>
<evidence type="ECO:0000256" key="5">
    <source>
        <dbReference type="ARBA" id="ARBA00022777"/>
    </source>
</evidence>
<keyword evidence="11" id="KW-1185">Reference proteome</keyword>
<feature type="compositionally biased region" description="Polar residues" evidence="8">
    <location>
        <begin position="1885"/>
        <end position="1895"/>
    </location>
</feature>
<feature type="compositionally biased region" description="Polar residues" evidence="8">
    <location>
        <begin position="344"/>
        <end position="356"/>
    </location>
</feature>
<evidence type="ECO:0000256" key="7">
    <source>
        <dbReference type="RuleBase" id="RU363090"/>
    </source>
</evidence>
<feature type="compositionally biased region" description="Basic and acidic residues" evidence="8">
    <location>
        <begin position="441"/>
        <end position="450"/>
    </location>
</feature>
<feature type="compositionally biased region" description="Basic and acidic residues" evidence="8">
    <location>
        <begin position="1668"/>
        <end position="1679"/>
    </location>
</feature>
<name>A0A364MYG7_STELY</name>
<feature type="compositionally biased region" description="Basic and acidic residues" evidence="8">
    <location>
        <begin position="816"/>
        <end position="828"/>
    </location>
</feature>
<feature type="compositionally biased region" description="Basic and acidic residues" evidence="8">
    <location>
        <begin position="1144"/>
        <end position="1155"/>
    </location>
</feature>
<feature type="compositionally biased region" description="Polar residues" evidence="8">
    <location>
        <begin position="726"/>
        <end position="743"/>
    </location>
</feature>
<feature type="compositionally biased region" description="Polar residues" evidence="8">
    <location>
        <begin position="1561"/>
        <end position="1570"/>
    </location>
</feature>
<dbReference type="GO" id="GO:0005634">
    <property type="term" value="C:nucleus"/>
    <property type="evidence" value="ECO:0007669"/>
    <property type="project" value="TreeGrafter"/>
</dbReference>
<feature type="region of interest" description="Disordered" evidence="8">
    <location>
        <begin position="561"/>
        <end position="586"/>
    </location>
</feature>
<feature type="compositionally biased region" description="Low complexity" evidence="8">
    <location>
        <begin position="277"/>
        <end position="287"/>
    </location>
</feature>
<feature type="compositionally biased region" description="Polar residues" evidence="8">
    <location>
        <begin position="1181"/>
        <end position="1192"/>
    </location>
</feature>
<dbReference type="SUPFAM" id="SSF56104">
    <property type="entry name" value="SAICAR synthase-like"/>
    <property type="match status" value="1"/>
</dbReference>
<feature type="compositionally biased region" description="Polar residues" evidence="8">
    <location>
        <begin position="1427"/>
        <end position="1436"/>
    </location>
</feature>
<gene>
    <name evidence="10" type="ORF">DDE83_006866</name>
</gene>
<feature type="region of interest" description="Disordered" evidence="8">
    <location>
        <begin position="424"/>
        <end position="450"/>
    </location>
</feature>
<feature type="region of interest" description="Disordered" evidence="8">
    <location>
        <begin position="1593"/>
        <end position="1645"/>
    </location>
</feature>
<dbReference type="GO" id="GO:0006221">
    <property type="term" value="P:pyrimidine nucleotide biosynthetic process"/>
    <property type="evidence" value="ECO:0007669"/>
    <property type="project" value="InterPro"/>
</dbReference>
<dbReference type="Gene3D" id="3.30.470.160">
    <property type="entry name" value="Inositol polyphosphate kinase"/>
    <property type="match status" value="1"/>
</dbReference>
<evidence type="ECO:0000256" key="8">
    <source>
        <dbReference type="SAM" id="MobiDB-lite"/>
    </source>
</evidence>
<dbReference type="InterPro" id="IPR023359">
    <property type="entry name" value="Dihydro_DH_chainA_dom2"/>
</dbReference>
<dbReference type="InterPro" id="IPR005522">
    <property type="entry name" value="IPK"/>
</dbReference>
<feature type="region of interest" description="Disordered" evidence="8">
    <location>
        <begin position="1875"/>
        <end position="1921"/>
    </location>
</feature>
<feature type="region of interest" description="Disordered" evidence="8">
    <location>
        <begin position="963"/>
        <end position="1026"/>
    </location>
</feature>
<feature type="compositionally biased region" description="Polar residues" evidence="8">
    <location>
        <begin position="571"/>
        <end position="581"/>
    </location>
</feature>
<organism evidence="10 11">
    <name type="scientific">Stemphylium lycopersici</name>
    <name type="common">Tomato gray leaf spot disease fungus</name>
    <name type="synonym">Thyrospora lycopersici</name>
    <dbReference type="NCBI Taxonomy" id="183478"/>
    <lineage>
        <taxon>Eukaryota</taxon>
        <taxon>Fungi</taxon>
        <taxon>Dikarya</taxon>
        <taxon>Ascomycota</taxon>
        <taxon>Pezizomycotina</taxon>
        <taxon>Dothideomycetes</taxon>
        <taxon>Pleosporomycetidae</taxon>
        <taxon>Pleosporales</taxon>
        <taxon>Pleosporineae</taxon>
        <taxon>Pleosporaceae</taxon>
        <taxon>Stemphylium</taxon>
    </lineage>
</organism>
<feature type="region of interest" description="Disordered" evidence="8">
    <location>
        <begin position="70"/>
        <end position="183"/>
    </location>
</feature>
<evidence type="ECO:0000256" key="4">
    <source>
        <dbReference type="ARBA" id="ARBA00022679"/>
    </source>
</evidence>
<dbReference type="GO" id="GO:0008440">
    <property type="term" value="F:inositol-1,4,5-trisphosphate 3-kinase activity"/>
    <property type="evidence" value="ECO:0007669"/>
    <property type="project" value="TreeGrafter"/>
</dbReference>
<dbReference type="GO" id="GO:0032958">
    <property type="term" value="P:inositol phosphate biosynthetic process"/>
    <property type="evidence" value="ECO:0007669"/>
    <property type="project" value="InterPro"/>
</dbReference>
<feature type="domain" description="Dihydroorotate dehydrogenase catalytic" evidence="9">
    <location>
        <begin position="2074"/>
        <end position="2354"/>
    </location>
</feature>
<comment type="similarity">
    <text evidence="2">Belongs to the dihydroorotate dehydrogenase family. Type 1 subfamily.</text>
</comment>
<dbReference type="Gene3D" id="2.30.26.10">
    <property type="entry name" value="Dihydroorotate Dehydrogenase A, chain A, domain 2"/>
    <property type="match status" value="1"/>
</dbReference>
<dbReference type="PANTHER" id="PTHR12400:SF21">
    <property type="entry name" value="KINASE"/>
    <property type="match status" value="1"/>
</dbReference>
<evidence type="ECO:0000259" key="9">
    <source>
        <dbReference type="Pfam" id="PF01180"/>
    </source>
</evidence>
<feature type="region of interest" description="Disordered" evidence="8">
    <location>
        <begin position="1045"/>
        <end position="1086"/>
    </location>
</feature>
<keyword evidence="3" id="KW-0963">Cytoplasm</keyword>
<feature type="region of interest" description="Disordered" evidence="8">
    <location>
        <begin position="1668"/>
        <end position="1725"/>
    </location>
</feature>
<dbReference type="InterPro" id="IPR033886">
    <property type="entry name" value="DHOD_1A"/>
</dbReference>
<dbReference type="GO" id="GO:0046854">
    <property type="term" value="P:phosphatidylinositol phosphate biosynthetic process"/>
    <property type="evidence" value="ECO:0007669"/>
    <property type="project" value="TreeGrafter"/>
</dbReference>
<feature type="compositionally biased region" description="Polar residues" evidence="8">
    <location>
        <begin position="1399"/>
        <end position="1421"/>
    </location>
</feature>
<feature type="compositionally biased region" description="Basic and acidic residues" evidence="8">
    <location>
        <begin position="1193"/>
        <end position="1219"/>
    </location>
</feature>
<dbReference type="InterPro" id="IPR038286">
    <property type="entry name" value="IPK_sf"/>
</dbReference>
<reference evidence="11" key="1">
    <citation type="submission" date="2018-05" db="EMBL/GenBank/DDBJ databases">
        <title>Draft genome sequence of Stemphylium lycopersici strain CIDEFI 213.</title>
        <authorList>
            <person name="Medina R."/>
            <person name="Franco M.E.E."/>
            <person name="Lucentini C.G."/>
            <person name="Saparrat M.C.N."/>
            <person name="Balatti P.A."/>
        </authorList>
    </citation>
    <scope>NUCLEOTIDE SEQUENCE [LARGE SCALE GENOMIC DNA]</scope>
    <source>
        <strain evidence="11">CIDEFI 213</strain>
    </source>
</reference>
<evidence type="ECO:0000256" key="1">
    <source>
        <dbReference type="ARBA" id="ARBA00007374"/>
    </source>
</evidence>
<dbReference type="Pfam" id="PF01180">
    <property type="entry name" value="DHO_dh"/>
    <property type="match status" value="1"/>
</dbReference>
<feature type="compositionally biased region" description="Polar residues" evidence="8">
    <location>
        <begin position="301"/>
        <end position="335"/>
    </location>
</feature>
<evidence type="ECO:0000256" key="2">
    <source>
        <dbReference type="ARBA" id="ARBA00008008"/>
    </source>
</evidence>
<dbReference type="SUPFAM" id="SSF51395">
    <property type="entry name" value="FMN-linked oxidoreductases"/>
    <property type="match status" value="1"/>
</dbReference>
<feature type="region of interest" description="Disordered" evidence="8">
    <location>
        <begin position="1561"/>
        <end position="1580"/>
    </location>
</feature>
<dbReference type="GO" id="GO:0000824">
    <property type="term" value="F:inositol-1,4,5,6-tetrakisphosphate 3-kinase activity"/>
    <property type="evidence" value="ECO:0007669"/>
    <property type="project" value="TreeGrafter"/>
</dbReference>
<dbReference type="EMBL" id="QGDH01000113">
    <property type="protein sequence ID" value="RAR06585.1"/>
    <property type="molecule type" value="Genomic_DNA"/>
</dbReference>
<dbReference type="Pfam" id="PF03770">
    <property type="entry name" value="IPK"/>
    <property type="match status" value="1"/>
</dbReference>
<dbReference type="STRING" id="183478.A0A364MYG7"/>
<feature type="compositionally biased region" description="Polar residues" evidence="8">
    <location>
        <begin position="397"/>
        <end position="409"/>
    </location>
</feature>
<feature type="compositionally biased region" description="Basic and acidic residues" evidence="8">
    <location>
        <begin position="289"/>
        <end position="300"/>
    </location>
</feature>
<dbReference type="PANTHER" id="PTHR12400">
    <property type="entry name" value="INOSITOL POLYPHOSPHATE KINASE"/>
    <property type="match status" value="1"/>
</dbReference>
<feature type="compositionally biased region" description="Polar residues" evidence="8">
    <location>
        <begin position="1070"/>
        <end position="1080"/>
    </location>
</feature>
<dbReference type="InterPro" id="IPR013785">
    <property type="entry name" value="Aldolase_TIM"/>
</dbReference>
<dbReference type="InterPro" id="IPR005720">
    <property type="entry name" value="Dihydroorotate_DH_cat"/>
</dbReference>
<feature type="compositionally biased region" description="Basic residues" evidence="8">
    <location>
        <begin position="1527"/>
        <end position="1540"/>
    </location>
</feature>